<feature type="non-terminal residue" evidence="1">
    <location>
        <position position="1"/>
    </location>
</feature>
<evidence type="ECO:0000313" key="1">
    <source>
        <dbReference type="EMBL" id="CAG8646563.1"/>
    </source>
</evidence>
<accession>A0ACA9NCS3</accession>
<protein>
    <submittedName>
        <fullName evidence="1">4284_t:CDS:1</fullName>
    </submittedName>
</protein>
<sequence>ASSSYDLSQKCYIDELDEKDDKKTEKIRDNETIEGKFNYVQLSNEENDDLCRRSEPLSHNALSGCSWLQFRAGELLSKGVPGYDIML</sequence>
<name>A0ACA9NCS3_9GLOM</name>
<reference evidence="1" key="1">
    <citation type="submission" date="2021-06" db="EMBL/GenBank/DDBJ databases">
        <authorList>
            <person name="Kallberg Y."/>
            <person name="Tangrot J."/>
            <person name="Rosling A."/>
        </authorList>
    </citation>
    <scope>NUCLEOTIDE SEQUENCE</scope>
    <source>
        <strain evidence="1">IL203A</strain>
    </source>
</reference>
<gene>
    <name evidence="1" type="ORF">DHETER_LOCUS9091</name>
</gene>
<organism evidence="1 2">
    <name type="scientific">Dentiscutata heterogama</name>
    <dbReference type="NCBI Taxonomy" id="1316150"/>
    <lineage>
        <taxon>Eukaryota</taxon>
        <taxon>Fungi</taxon>
        <taxon>Fungi incertae sedis</taxon>
        <taxon>Mucoromycota</taxon>
        <taxon>Glomeromycotina</taxon>
        <taxon>Glomeromycetes</taxon>
        <taxon>Diversisporales</taxon>
        <taxon>Gigasporaceae</taxon>
        <taxon>Dentiscutata</taxon>
    </lineage>
</organism>
<dbReference type="Proteomes" id="UP000789702">
    <property type="component" value="Unassembled WGS sequence"/>
</dbReference>
<evidence type="ECO:0000313" key="2">
    <source>
        <dbReference type="Proteomes" id="UP000789702"/>
    </source>
</evidence>
<proteinExistence type="predicted"/>
<keyword evidence="2" id="KW-1185">Reference proteome</keyword>
<comment type="caution">
    <text evidence="1">The sequence shown here is derived from an EMBL/GenBank/DDBJ whole genome shotgun (WGS) entry which is preliminary data.</text>
</comment>
<dbReference type="EMBL" id="CAJVPU010015398">
    <property type="protein sequence ID" value="CAG8646563.1"/>
    <property type="molecule type" value="Genomic_DNA"/>
</dbReference>